<dbReference type="InterPro" id="IPR003593">
    <property type="entry name" value="AAA+_ATPase"/>
</dbReference>
<dbReference type="PROSITE" id="PS50929">
    <property type="entry name" value="ABC_TM1F"/>
    <property type="match status" value="1"/>
</dbReference>
<feature type="transmembrane region" description="Helical" evidence="7">
    <location>
        <begin position="12"/>
        <end position="36"/>
    </location>
</feature>
<evidence type="ECO:0000256" key="4">
    <source>
        <dbReference type="ARBA" id="ARBA00022840"/>
    </source>
</evidence>
<keyword evidence="6 7" id="KW-0472">Membrane</keyword>
<reference evidence="10" key="1">
    <citation type="submission" date="2019-11" db="EMBL/GenBank/DDBJ databases">
        <authorList>
            <person name="Feng L."/>
        </authorList>
    </citation>
    <scope>NUCLEOTIDE SEQUENCE</scope>
    <source>
        <strain evidence="10">ChathewayiLFYP18</strain>
    </source>
</reference>
<dbReference type="PROSITE" id="PS50893">
    <property type="entry name" value="ABC_TRANSPORTER_2"/>
    <property type="match status" value="1"/>
</dbReference>
<dbReference type="SUPFAM" id="SSF52540">
    <property type="entry name" value="P-loop containing nucleoside triphosphate hydrolases"/>
    <property type="match status" value="1"/>
</dbReference>
<dbReference type="InterPro" id="IPR036640">
    <property type="entry name" value="ABC1_TM_sf"/>
</dbReference>
<dbReference type="InterPro" id="IPR027417">
    <property type="entry name" value="P-loop_NTPase"/>
</dbReference>
<keyword evidence="4 10" id="KW-0067">ATP-binding</keyword>
<dbReference type="Gene3D" id="1.20.1560.10">
    <property type="entry name" value="ABC transporter type 1, transmembrane domain"/>
    <property type="match status" value="1"/>
</dbReference>
<comment type="subcellular location">
    <subcellularLocation>
        <location evidence="1">Cell membrane</location>
        <topology evidence="1">Multi-pass membrane protein</topology>
    </subcellularLocation>
</comment>
<dbReference type="Gene3D" id="3.40.50.300">
    <property type="entry name" value="P-loop containing nucleotide triphosphate hydrolases"/>
    <property type="match status" value="1"/>
</dbReference>
<protein>
    <submittedName>
        <fullName evidence="10">Lipid A export ATP-binding/permease protein MsbA</fullName>
        <ecNumber evidence="10">3.6.3.-</ecNumber>
    </submittedName>
</protein>
<evidence type="ECO:0000313" key="10">
    <source>
        <dbReference type="EMBL" id="VYU83762.1"/>
    </source>
</evidence>
<keyword evidence="2 7" id="KW-0812">Transmembrane</keyword>
<feature type="transmembrane region" description="Helical" evidence="7">
    <location>
        <begin position="122"/>
        <end position="144"/>
    </location>
</feature>
<evidence type="ECO:0000256" key="6">
    <source>
        <dbReference type="ARBA" id="ARBA00023136"/>
    </source>
</evidence>
<name>A0A6N3I3M8_9FIRM</name>
<dbReference type="SUPFAM" id="SSF90123">
    <property type="entry name" value="ABC transporter transmembrane region"/>
    <property type="match status" value="1"/>
</dbReference>
<dbReference type="SMART" id="SM00382">
    <property type="entry name" value="AAA"/>
    <property type="match status" value="1"/>
</dbReference>
<evidence type="ECO:0000256" key="3">
    <source>
        <dbReference type="ARBA" id="ARBA00022741"/>
    </source>
</evidence>
<keyword evidence="5 7" id="KW-1133">Transmembrane helix</keyword>
<dbReference type="CDD" id="cd03228">
    <property type="entry name" value="ABCC_MRP_Like"/>
    <property type="match status" value="1"/>
</dbReference>
<dbReference type="AlphaFoldDB" id="A0A6N3I3M8"/>
<feature type="domain" description="ABC transmembrane type-1" evidence="9">
    <location>
        <begin position="13"/>
        <end position="293"/>
    </location>
</feature>
<keyword evidence="10" id="KW-0378">Hydrolase</keyword>
<sequence length="552" mass="62347">MIRYLKKYKLWCILITVLAIFLSGMDIFKGIILQIIVDTSIGELNYSFSYILVIIIGFVILNFLVCFLFQKSVYGVCSKAVCDIKNDIVNVIIFKHQEDNSYSNMDLLSLLNKDMDIILDKYLINIFMLIKMLMAFLLSVVYLFAINFSLTIIILFLGSISAILPNLFIKKSRYLKQAFSQKNSVFFNSAKELLYGMDTIKLYGLEQEYYEKGITINSQFEKIRAKMLFFDSSIQIIGSCVSFLVLAANVVFAGYLSFKGYFSIGTVLAIMQVMNYVLAPLNQGPVYYAEIKSVNAIIKKINDYTGRDIVAARDDFMSNVKTIKIKNLSFKYLVDLENTLSNINIEFIAPKKYIVTGTSGCGKSTLFKLLSALNTKYTGEIIINGNDSLKQISACSWRKQIAVVQQDIFLFDNTVRYNICLNKFLSDDEIKQIIEMVGLTDFVASLPNGIDSLIGENGSCISGGEKQRIAIARALAKKTNILLIDEATSSLDAKNTSNIENIILSLHDKLVIYISHKYDENLLNKFDEVIVMEKGCITFHGEFKNMTLNLDS</sequence>
<gene>
    <name evidence="10" type="primary">msbA_1</name>
    <name evidence="10" type="ORF">CHLFYP18_04541</name>
</gene>
<dbReference type="GO" id="GO:0005886">
    <property type="term" value="C:plasma membrane"/>
    <property type="evidence" value="ECO:0007669"/>
    <property type="project" value="UniProtKB-SubCell"/>
</dbReference>
<dbReference type="InterPro" id="IPR003439">
    <property type="entry name" value="ABC_transporter-like_ATP-bd"/>
</dbReference>
<dbReference type="PROSITE" id="PS00211">
    <property type="entry name" value="ABC_TRANSPORTER_1"/>
    <property type="match status" value="1"/>
</dbReference>
<dbReference type="GO" id="GO:0016887">
    <property type="term" value="F:ATP hydrolysis activity"/>
    <property type="evidence" value="ECO:0007669"/>
    <property type="project" value="InterPro"/>
</dbReference>
<evidence type="ECO:0000259" key="9">
    <source>
        <dbReference type="PROSITE" id="PS50929"/>
    </source>
</evidence>
<evidence type="ECO:0000256" key="7">
    <source>
        <dbReference type="SAM" id="Phobius"/>
    </source>
</evidence>
<dbReference type="InterPro" id="IPR017871">
    <property type="entry name" value="ABC_transporter-like_CS"/>
</dbReference>
<dbReference type="RefSeq" id="WP_320951958.1">
    <property type="nucleotide sequence ID" value="NZ_CACRUH010000101.1"/>
</dbReference>
<dbReference type="PANTHER" id="PTHR43394">
    <property type="entry name" value="ATP-DEPENDENT PERMEASE MDL1, MITOCHONDRIAL"/>
    <property type="match status" value="1"/>
</dbReference>
<evidence type="ECO:0000259" key="8">
    <source>
        <dbReference type="PROSITE" id="PS50893"/>
    </source>
</evidence>
<dbReference type="GO" id="GO:0005524">
    <property type="term" value="F:ATP binding"/>
    <property type="evidence" value="ECO:0007669"/>
    <property type="project" value="UniProtKB-KW"/>
</dbReference>
<accession>A0A6N3I3M8</accession>
<dbReference type="Pfam" id="PF00005">
    <property type="entry name" value="ABC_tran"/>
    <property type="match status" value="1"/>
</dbReference>
<evidence type="ECO:0000256" key="1">
    <source>
        <dbReference type="ARBA" id="ARBA00004651"/>
    </source>
</evidence>
<feature type="domain" description="ABC transporter" evidence="8">
    <location>
        <begin position="323"/>
        <end position="552"/>
    </location>
</feature>
<dbReference type="InterPro" id="IPR011527">
    <property type="entry name" value="ABC1_TM_dom"/>
</dbReference>
<dbReference type="PANTHER" id="PTHR43394:SF1">
    <property type="entry name" value="ATP-BINDING CASSETTE SUB-FAMILY B MEMBER 10, MITOCHONDRIAL"/>
    <property type="match status" value="1"/>
</dbReference>
<dbReference type="InterPro" id="IPR039421">
    <property type="entry name" value="Type_1_exporter"/>
</dbReference>
<evidence type="ECO:0000256" key="5">
    <source>
        <dbReference type="ARBA" id="ARBA00022989"/>
    </source>
</evidence>
<organism evidence="10">
    <name type="scientific">Hungatella hathewayi</name>
    <dbReference type="NCBI Taxonomy" id="154046"/>
    <lineage>
        <taxon>Bacteria</taxon>
        <taxon>Bacillati</taxon>
        <taxon>Bacillota</taxon>
        <taxon>Clostridia</taxon>
        <taxon>Lachnospirales</taxon>
        <taxon>Lachnospiraceae</taxon>
        <taxon>Hungatella</taxon>
    </lineage>
</organism>
<proteinExistence type="predicted"/>
<feature type="transmembrane region" description="Helical" evidence="7">
    <location>
        <begin position="150"/>
        <end position="169"/>
    </location>
</feature>
<keyword evidence="3" id="KW-0547">Nucleotide-binding</keyword>
<dbReference type="EC" id="3.6.3.-" evidence="10"/>
<feature type="transmembrane region" description="Helical" evidence="7">
    <location>
        <begin position="234"/>
        <end position="255"/>
    </location>
</feature>
<feature type="transmembrane region" description="Helical" evidence="7">
    <location>
        <begin position="48"/>
        <end position="69"/>
    </location>
</feature>
<dbReference type="Pfam" id="PF00664">
    <property type="entry name" value="ABC_membrane"/>
    <property type="match status" value="1"/>
</dbReference>
<evidence type="ECO:0000256" key="2">
    <source>
        <dbReference type="ARBA" id="ARBA00022692"/>
    </source>
</evidence>
<dbReference type="EMBL" id="CACRUH010000101">
    <property type="protein sequence ID" value="VYU83762.1"/>
    <property type="molecule type" value="Genomic_DNA"/>
</dbReference>
<dbReference type="GO" id="GO:0015421">
    <property type="term" value="F:ABC-type oligopeptide transporter activity"/>
    <property type="evidence" value="ECO:0007669"/>
    <property type="project" value="TreeGrafter"/>
</dbReference>